<evidence type="ECO:0000256" key="5">
    <source>
        <dbReference type="SAM" id="MobiDB-lite"/>
    </source>
</evidence>
<keyword evidence="2 3" id="KW-0067">ATP-binding</keyword>
<evidence type="ECO:0000259" key="6">
    <source>
        <dbReference type="PROSITE" id="PS50011"/>
    </source>
</evidence>
<dbReference type="InterPro" id="IPR011009">
    <property type="entry name" value="Kinase-like_dom_sf"/>
</dbReference>
<dbReference type="RefSeq" id="XP_024664277.1">
    <property type="nucleotide sequence ID" value="XM_024808509.1"/>
</dbReference>
<dbReference type="SMART" id="SM00220">
    <property type="entry name" value="S_TKc"/>
    <property type="match status" value="1"/>
</dbReference>
<sequence>MDSKPEKSPSCGETPPTPVTPSRSGSRVRLQTSTGASTERAMSDSFLEPKRSPPPAPTVQAVPVTEPSSRRPSQDNPPRTKEQEIEALKKEKIKLRPPPQDCIYDLGKELGKGTYSVVREAIHKPTGKYYAAKIINKRLMRGREFLVRNEIVVLRRVSKNQPHILSLVDYFETEHSLYLITELARGGELFDRLYSNGTFYESDAAHIMKQVVSGVAHLHEHGIVHRDLKPENLLFKTTSETSPLLICDFGLSRIIDEEKFRILTTTCGTPSYMAPEVFTKTGHGKPVDIWAIGVITYFLMCGYVPFDRDNPVEEREAIIKGEYQFEPAEHWIHATRDCIDFIQGCLKLDPLERMSAQECLSHRFLTKKYRSSRTIEADLLPSLMASLNTRRDSAADIPSMLEGDSMNGAYSRSPTERSPSYWG</sequence>
<dbReference type="InterPro" id="IPR008271">
    <property type="entry name" value="Ser/Thr_kinase_AS"/>
</dbReference>
<accession>A0A2T0FH54</accession>
<evidence type="ECO:0000313" key="7">
    <source>
        <dbReference type="EMBL" id="PRT54332.1"/>
    </source>
</evidence>
<evidence type="ECO:0000256" key="3">
    <source>
        <dbReference type="PROSITE-ProRule" id="PRU10141"/>
    </source>
</evidence>
<dbReference type="Proteomes" id="UP000238350">
    <property type="component" value="Unassembled WGS sequence"/>
</dbReference>
<evidence type="ECO:0000256" key="1">
    <source>
        <dbReference type="ARBA" id="ARBA00022741"/>
    </source>
</evidence>
<keyword evidence="7" id="KW-0808">Transferase</keyword>
<dbReference type="CDD" id="cd05117">
    <property type="entry name" value="STKc_CAMK"/>
    <property type="match status" value="1"/>
</dbReference>
<dbReference type="PROSITE" id="PS50011">
    <property type="entry name" value="PROTEIN_KINASE_DOM"/>
    <property type="match status" value="1"/>
</dbReference>
<dbReference type="InterPro" id="IPR000719">
    <property type="entry name" value="Prot_kinase_dom"/>
</dbReference>
<feature type="region of interest" description="Disordered" evidence="5">
    <location>
        <begin position="1"/>
        <end position="82"/>
    </location>
</feature>
<dbReference type="GeneID" id="36515700"/>
<dbReference type="InterPro" id="IPR017441">
    <property type="entry name" value="Protein_kinase_ATP_BS"/>
</dbReference>
<feature type="binding site" evidence="3">
    <location>
        <position position="133"/>
    </location>
    <ligand>
        <name>ATP</name>
        <dbReference type="ChEBI" id="CHEBI:30616"/>
    </ligand>
</feature>
<keyword evidence="4" id="KW-0723">Serine/threonine-protein kinase</keyword>
<dbReference type="PANTHER" id="PTHR24347">
    <property type="entry name" value="SERINE/THREONINE-PROTEIN KINASE"/>
    <property type="match status" value="1"/>
</dbReference>
<reference evidence="7 8" key="1">
    <citation type="submission" date="2017-04" db="EMBL/GenBank/DDBJ databases">
        <title>Genome sequencing of [Candida] sorbophila.</title>
        <authorList>
            <person name="Ahn J.O."/>
        </authorList>
    </citation>
    <scope>NUCLEOTIDE SEQUENCE [LARGE SCALE GENOMIC DNA]</scope>
    <source>
        <strain evidence="7 8">DS02</strain>
    </source>
</reference>
<feature type="compositionally biased region" description="Polar residues" evidence="5">
    <location>
        <begin position="408"/>
        <end position="423"/>
    </location>
</feature>
<dbReference type="FunFam" id="1.10.510.10:FF:000571">
    <property type="entry name" value="Maternal embryonic leucine zipper kinase"/>
    <property type="match status" value="1"/>
</dbReference>
<dbReference type="Gene3D" id="1.10.510.10">
    <property type="entry name" value="Transferase(Phosphotransferase) domain 1"/>
    <property type="match status" value="1"/>
</dbReference>
<evidence type="ECO:0000256" key="2">
    <source>
        <dbReference type="ARBA" id="ARBA00022840"/>
    </source>
</evidence>
<dbReference type="Pfam" id="PF00069">
    <property type="entry name" value="Pkinase"/>
    <property type="match status" value="1"/>
</dbReference>
<proteinExistence type="inferred from homology"/>
<keyword evidence="7" id="KW-0418">Kinase</keyword>
<feature type="compositionally biased region" description="Polar residues" evidence="5">
    <location>
        <begin position="20"/>
        <end position="37"/>
    </location>
</feature>
<feature type="region of interest" description="Disordered" evidence="5">
    <location>
        <begin position="396"/>
        <end position="423"/>
    </location>
</feature>
<evidence type="ECO:0000256" key="4">
    <source>
        <dbReference type="RuleBase" id="RU000304"/>
    </source>
</evidence>
<feature type="domain" description="Protein kinase" evidence="6">
    <location>
        <begin position="104"/>
        <end position="365"/>
    </location>
</feature>
<dbReference type="EMBL" id="NDIQ01000021">
    <property type="protein sequence ID" value="PRT54332.1"/>
    <property type="molecule type" value="Genomic_DNA"/>
</dbReference>
<dbReference type="STRING" id="45607.A0A2T0FH54"/>
<dbReference type="PROSITE" id="PS00107">
    <property type="entry name" value="PROTEIN_KINASE_ATP"/>
    <property type="match status" value="1"/>
</dbReference>
<gene>
    <name evidence="7" type="ORF">B9G98_01952</name>
</gene>
<feature type="compositionally biased region" description="Basic and acidic residues" evidence="5">
    <location>
        <begin position="68"/>
        <end position="82"/>
    </location>
</feature>
<feature type="compositionally biased region" description="Low complexity" evidence="5">
    <location>
        <begin position="58"/>
        <end position="67"/>
    </location>
</feature>
<dbReference type="AlphaFoldDB" id="A0A2T0FH54"/>
<keyword evidence="8" id="KW-1185">Reference proteome</keyword>
<dbReference type="OrthoDB" id="40902at2759"/>
<dbReference type="SUPFAM" id="SSF56112">
    <property type="entry name" value="Protein kinase-like (PK-like)"/>
    <property type="match status" value="1"/>
</dbReference>
<keyword evidence="1 3" id="KW-0547">Nucleotide-binding</keyword>
<dbReference type="GO" id="GO:0004674">
    <property type="term" value="F:protein serine/threonine kinase activity"/>
    <property type="evidence" value="ECO:0007669"/>
    <property type="project" value="UniProtKB-KW"/>
</dbReference>
<evidence type="ECO:0000313" key="8">
    <source>
        <dbReference type="Proteomes" id="UP000238350"/>
    </source>
</evidence>
<dbReference type="PROSITE" id="PS00108">
    <property type="entry name" value="PROTEIN_KINASE_ST"/>
    <property type="match status" value="1"/>
</dbReference>
<protein>
    <submittedName>
        <fullName evidence="7">Calcium/calmodulin-dependent protein kinase type I</fullName>
    </submittedName>
</protein>
<organism evidence="7 8">
    <name type="scientific">Wickerhamiella sorbophila</name>
    <dbReference type="NCBI Taxonomy" id="45607"/>
    <lineage>
        <taxon>Eukaryota</taxon>
        <taxon>Fungi</taxon>
        <taxon>Dikarya</taxon>
        <taxon>Ascomycota</taxon>
        <taxon>Saccharomycotina</taxon>
        <taxon>Dipodascomycetes</taxon>
        <taxon>Dipodascales</taxon>
        <taxon>Trichomonascaceae</taxon>
        <taxon>Wickerhamiella</taxon>
    </lineage>
</organism>
<name>A0A2T0FH54_9ASCO</name>
<comment type="similarity">
    <text evidence="4">Belongs to the protein kinase superfamily.</text>
</comment>
<dbReference type="GO" id="GO:0005524">
    <property type="term" value="F:ATP binding"/>
    <property type="evidence" value="ECO:0007669"/>
    <property type="project" value="UniProtKB-UniRule"/>
</dbReference>
<comment type="caution">
    <text evidence="7">The sequence shown here is derived from an EMBL/GenBank/DDBJ whole genome shotgun (WGS) entry which is preliminary data.</text>
</comment>